<comment type="caution">
    <text evidence="7">The sequence shown here is derived from an EMBL/GenBank/DDBJ whole genome shotgun (WGS) entry which is preliminary data.</text>
</comment>
<evidence type="ECO:0000256" key="1">
    <source>
        <dbReference type="ARBA" id="ARBA00004193"/>
    </source>
</evidence>
<dbReference type="EMBL" id="JACBYQ010000001">
    <property type="protein sequence ID" value="NYE94716.1"/>
    <property type="molecule type" value="Genomic_DNA"/>
</dbReference>
<sequence length="143" mass="16033">MTSLDFTSRPSLQSVVDQYDSMLKELETELSKAFADAQWREFQQGTSIEVEVPHAPGPVVNYSSAAWTTELSLRGADREKALSILSETGEKYGFAAPETLQNSDDHWEVTGTDQWGARYEFSSGKNTVLSYLTGLHLEQELRH</sequence>
<accession>A0A7Y9S6P6</accession>
<dbReference type="InterPro" id="IPR032018">
    <property type="entry name" value="LppA/LppB/LprP"/>
</dbReference>
<keyword evidence="6" id="KW-0449">Lipoprotein</keyword>
<dbReference type="GO" id="GO:0005886">
    <property type="term" value="C:plasma membrane"/>
    <property type="evidence" value="ECO:0007669"/>
    <property type="project" value="UniProtKB-SubCell"/>
</dbReference>
<keyword evidence="4" id="KW-0472">Membrane</keyword>
<dbReference type="Gene3D" id="3.30.2030.20">
    <property type="match status" value="1"/>
</dbReference>
<comment type="subcellular location">
    <subcellularLocation>
        <location evidence="1">Cell membrane</location>
        <topology evidence="1">Lipid-anchor</topology>
    </subcellularLocation>
</comment>
<reference evidence="7 8" key="1">
    <citation type="submission" date="2020-07" db="EMBL/GenBank/DDBJ databases">
        <title>Sequencing the genomes of 1000 actinobacteria strains.</title>
        <authorList>
            <person name="Klenk H.-P."/>
        </authorList>
    </citation>
    <scope>NUCLEOTIDE SEQUENCE [LARGE SCALE GENOMIC DNA]</scope>
    <source>
        <strain evidence="7 8">DSM 102047</strain>
    </source>
</reference>
<evidence type="ECO:0000256" key="5">
    <source>
        <dbReference type="ARBA" id="ARBA00023139"/>
    </source>
</evidence>
<dbReference type="Proteomes" id="UP000521748">
    <property type="component" value="Unassembled WGS sequence"/>
</dbReference>
<gene>
    <name evidence="7" type="ORF">FHU41_000937</name>
</gene>
<keyword evidence="5" id="KW-0564">Palmitate</keyword>
<evidence type="ECO:0000313" key="7">
    <source>
        <dbReference type="EMBL" id="NYE94716.1"/>
    </source>
</evidence>
<evidence type="ECO:0000256" key="4">
    <source>
        <dbReference type="ARBA" id="ARBA00023136"/>
    </source>
</evidence>
<evidence type="ECO:0000256" key="3">
    <source>
        <dbReference type="ARBA" id="ARBA00022729"/>
    </source>
</evidence>
<dbReference type="Pfam" id="PF16708">
    <property type="entry name" value="LppA"/>
    <property type="match status" value="1"/>
</dbReference>
<name>A0A7Y9S6P6_9MICC</name>
<organism evidence="7 8">
    <name type="scientific">Psychromicrobium silvestre</name>
    <dbReference type="NCBI Taxonomy" id="1645614"/>
    <lineage>
        <taxon>Bacteria</taxon>
        <taxon>Bacillati</taxon>
        <taxon>Actinomycetota</taxon>
        <taxon>Actinomycetes</taxon>
        <taxon>Micrococcales</taxon>
        <taxon>Micrococcaceae</taxon>
        <taxon>Psychromicrobium</taxon>
    </lineage>
</organism>
<dbReference type="RefSeq" id="WP_179388445.1">
    <property type="nucleotide sequence ID" value="NZ_JACBYQ010000001.1"/>
</dbReference>
<protein>
    <submittedName>
        <fullName evidence="7">Uncharacterized protein</fullName>
    </submittedName>
</protein>
<keyword evidence="2" id="KW-1003">Cell membrane</keyword>
<evidence type="ECO:0000256" key="2">
    <source>
        <dbReference type="ARBA" id="ARBA00022475"/>
    </source>
</evidence>
<keyword evidence="3" id="KW-0732">Signal</keyword>
<evidence type="ECO:0000256" key="6">
    <source>
        <dbReference type="ARBA" id="ARBA00023288"/>
    </source>
</evidence>
<proteinExistence type="predicted"/>
<evidence type="ECO:0000313" key="8">
    <source>
        <dbReference type="Proteomes" id="UP000521748"/>
    </source>
</evidence>
<keyword evidence="8" id="KW-1185">Reference proteome</keyword>
<dbReference type="AlphaFoldDB" id="A0A7Y9S6P6"/>